<keyword evidence="2" id="KW-1133">Transmembrane helix</keyword>
<dbReference type="SMART" id="SM00494">
    <property type="entry name" value="ChtBD2"/>
    <property type="match status" value="1"/>
</dbReference>
<evidence type="ECO:0000259" key="3">
    <source>
        <dbReference type="SMART" id="SM00494"/>
    </source>
</evidence>
<feature type="compositionally biased region" description="Polar residues" evidence="1">
    <location>
        <begin position="272"/>
        <end position="286"/>
    </location>
</feature>
<dbReference type="InterPro" id="IPR002557">
    <property type="entry name" value="Chitin-bd_dom"/>
</dbReference>
<keyword evidence="2" id="KW-0812">Transmembrane</keyword>
<accession>A0A6G1S8C7</accession>
<name>A0A6G1S8C7_9ACAR</name>
<evidence type="ECO:0000256" key="2">
    <source>
        <dbReference type="SAM" id="Phobius"/>
    </source>
</evidence>
<feature type="compositionally biased region" description="Low complexity" evidence="1">
    <location>
        <begin position="568"/>
        <end position="578"/>
    </location>
</feature>
<sequence length="723" mass="79902">MLSTTTTSNTMRTDQREERCPSVELSESIAPAIGRCSHPYQMDNEHDEEKHDHLQAQSARRKPLSRRRRQPRHRNHHHHLVVPQASFGRIERMDNGAARQRLSRISAGAIWWLLCCWLMVGIIKASASMNLPDGIENILGFVPQSTFKCEREGYFGDIDNDCRLFHLCQRQVGQGGKVEWRHWTYACGNQTMFNQLTLTCAFVDEAIPCKHASKFQYLNEVIHKPAEAFLTDADVTSGFSYYSNRIMSDGARQRAFEDSQLLAQIGGPTVQAQQALTQSQTGSGNSFLKPLPASSNNHHSNQQDQLNALTFNSLADEQLNQALQWSAANFAATSHQQNQAEQSNNIRKPLGQEQFGPAQVSAPTTNTRTGQDQVDLIENHSFQFQHQPEARHLNQFGAGQLHQTTFTNQRTQQSESGAIAPASSNERQTFSAPSTGASLTSETHNGNNNNFHQPAQNTQFEYSIRTDHQENAPSEPANVIFRQQPQQRVGEFNPRQLGSIVSGSNSSPSTTATLSAMTTTTTTATTTTQRQQFQTSPASTTPTPELVPKFTSSQRLTTSQVTTLVAPTTSTTTTSSTTVQPQQNITVSNTTGAPSEAQLQNRSRFGSNNSTTNQQTIAPRRASGVSTLTSSGRLQRAGFQSNRISGQQAQKRQAEPTPIVMRKSLRSGPDTTGRALPAQSPLVSSPEGGQMTSWSTGGDFWRRSFDSQLMAPKFESLLLRRRV</sequence>
<dbReference type="Gene3D" id="2.170.140.10">
    <property type="entry name" value="Chitin binding domain"/>
    <property type="match status" value="1"/>
</dbReference>
<feature type="compositionally biased region" description="Low complexity" evidence="1">
    <location>
        <begin position="499"/>
        <end position="536"/>
    </location>
</feature>
<feature type="region of interest" description="Disordered" evidence="1">
    <location>
        <begin position="1"/>
        <end position="77"/>
    </location>
</feature>
<feature type="compositionally biased region" description="Basic residues" evidence="1">
    <location>
        <begin position="59"/>
        <end position="77"/>
    </location>
</feature>
<protein>
    <recommendedName>
        <fullName evidence="3">Chitin-binding type-2 domain-containing protein</fullName>
    </recommendedName>
</protein>
<evidence type="ECO:0000256" key="1">
    <source>
        <dbReference type="SAM" id="MobiDB-lite"/>
    </source>
</evidence>
<dbReference type="SUPFAM" id="SSF57625">
    <property type="entry name" value="Invertebrate chitin-binding proteins"/>
    <property type="match status" value="1"/>
</dbReference>
<feature type="compositionally biased region" description="Low complexity" evidence="1">
    <location>
        <begin position="1"/>
        <end position="12"/>
    </location>
</feature>
<gene>
    <name evidence="4" type="ORF">g.16141</name>
</gene>
<dbReference type="AlphaFoldDB" id="A0A6G1S8C7"/>
<feature type="compositionally biased region" description="Polar residues" evidence="1">
    <location>
        <begin position="550"/>
        <end position="567"/>
    </location>
</feature>
<keyword evidence="2" id="KW-0472">Membrane</keyword>
<feature type="transmembrane region" description="Helical" evidence="2">
    <location>
        <begin position="102"/>
        <end position="123"/>
    </location>
</feature>
<dbReference type="GO" id="GO:0005576">
    <property type="term" value="C:extracellular region"/>
    <property type="evidence" value="ECO:0007669"/>
    <property type="project" value="InterPro"/>
</dbReference>
<feature type="region of interest" description="Disordered" evidence="1">
    <location>
        <begin position="406"/>
        <end position="454"/>
    </location>
</feature>
<feature type="region of interest" description="Disordered" evidence="1">
    <location>
        <begin position="272"/>
        <end position="302"/>
    </location>
</feature>
<dbReference type="InterPro" id="IPR036508">
    <property type="entry name" value="Chitin-bd_dom_sf"/>
</dbReference>
<feature type="compositionally biased region" description="Polar residues" evidence="1">
    <location>
        <begin position="624"/>
        <end position="651"/>
    </location>
</feature>
<proteinExistence type="predicted"/>
<reference evidence="4" key="1">
    <citation type="submission" date="2018-10" db="EMBL/GenBank/DDBJ databases">
        <title>Transcriptome assembly of Aceria tosichella (Wheat curl mite) Type 2.</title>
        <authorList>
            <person name="Scully E.D."/>
            <person name="Geib S.M."/>
            <person name="Palmer N.A."/>
            <person name="Gupta A.K."/>
            <person name="Sarath G."/>
            <person name="Tatineni S."/>
        </authorList>
    </citation>
    <scope>NUCLEOTIDE SEQUENCE</scope>
    <source>
        <strain evidence="4">LincolnNE</strain>
    </source>
</reference>
<feature type="domain" description="Chitin-binding type-2" evidence="3">
    <location>
        <begin position="147"/>
        <end position="211"/>
    </location>
</feature>
<feature type="compositionally biased region" description="Polar residues" evidence="1">
    <location>
        <begin position="579"/>
        <end position="617"/>
    </location>
</feature>
<organism evidence="4">
    <name type="scientific">Aceria tosichella</name>
    <name type="common">wheat curl mite</name>
    <dbReference type="NCBI Taxonomy" id="561515"/>
    <lineage>
        <taxon>Eukaryota</taxon>
        <taxon>Metazoa</taxon>
        <taxon>Ecdysozoa</taxon>
        <taxon>Arthropoda</taxon>
        <taxon>Chelicerata</taxon>
        <taxon>Arachnida</taxon>
        <taxon>Acari</taxon>
        <taxon>Acariformes</taxon>
        <taxon>Trombidiformes</taxon>
        <taxon>Prostigmata</taxon>
        <taxon>Eupodina</taxon>
        <taxon>Eriophyoidea</taxon>
        <taxon>Eriophyidae</taxon>
        <taxon>Eriophyinae</taxon>
        <taxon>Aceriini</taxon>
        <taxon>Aceria</taxon>
    </lineage>
</organism>
<evidence type="ECO:0000313" key="4">
    <source>
        <dbReference type="EMBL" id="MDE46417.1"/>
    </source>
</evidence>
<feature type="compositionally biased region" description="Polar residues" evidence="1">
    <location>
        <begin position="293"/>
        <end position="302"/>
    </location>
</feature>
<feature type="region of interest" description="Disordered" evidence="1">
    <location>
        <begin position="496"/>
        <end position="691"/>
    </location>
</feature>
<feature type="compositionally biased region" description="Basic and acidic residues" evidence="1">
    <location>
        <begin position="43"/>
        <end position="54"/>
    </location>
</feature>
<dbReference type="GO" id="GO:0008061">
    <property type="term" value="F:chitin binding"/>
    <property type="evidence" value="ECO:0007669"/>
    <property type="project" value="InterPro"/>
</dbReference>
<dbReference type="EMBL" id="GGYP01001646">
    <property type="protein sequence ID" value="MDE46417.1"/>
    <property type="molecule type" value="Transcribed_RNA"/>
</dbReference>